<dbReference type="SMART" id="SM01119">
    <property type="entry name" value="D-ser_dehydrat"/>
    <property type="match status" value="1"/>
</dbReference>
<dbReference type="SUPFAM" id="SSF51419">
    <property type="entry name" value="PLP-binding barrel"/>
    <property type="match status" value="1"/>
</dbReference>
<dbReference type="AlphaFoldDB" id="A0A290MZ26"/>
<dbReference type="InterPro" id="IPR026956">
    <property type="entry name" value="D-ser_dehydrat-like_dom"/>
</dbReference>
<dbReference type="PANTHER" id="PTHR28004">
    <property type="entry name" value="ZGC:162816-RELATED"/>
    <property type="match status" value="1"/>
</dbReference>
<proteinExistence type="inferred from homology"/>
<dbReference type="InterPro" id="IPR029066">
    <property type="entry name" value="PLP-binding_barrel"/>
</dbReference>
<dbReference type="Gene3D" id="2.40.37.20">
    <property type="entry name" value="D-serine dehydratase-like domain"/>
    <property type="match status" value="1"/>
</dbReference>
<evidence type="ECO:0000313" key="5">
    <source>
        <dbReference type="Proteomes" id="UP000217311"/>
    </source>
</evidence>
<organism evidence="4 5">
    <name type="scientific">Caulobacter vibrioides</name>
    <name type="common">Caulobacter crescentus</name>
    <dbReference type="NCBI Taxonomy" id="155892"/>
    <lineage>
        <taxon>Bacteria</taxon>
        <taxon>Pseudomonadati</taxon>
        <taxon>Pseudomonadota</taxon>
        <taxon>Alphaproteobacteria</taxon>
        <taxon>Caulobacterales</taxon>
        <taxon>Caulobacteraceae</taxon>
        <taxon>Caulobacter</taxon>
    </lineage>
</organism>
<accession>A0A290MZ26</accession>
<reference evidence="5" key="1">
    <citation type="submission" date="2017-09" db="EMBL/GenBank/DDBJ databases">
        <title>Genome evolution observed in wild isolates of Caulobacter crescentus.</title>
        <authorList>
            <person name="Ely B."/>
            <person name="Wilson K."/>
            <person name="Scott D."/>
        </authorList>
    </citation>
    <scope>NUCLEOTIDE SEQUENCE [LARGE SCALE GENOMIC DNA]</scope>
    <source>
        <strain evidence="5">CB13b1a</strain>
    </source>
</reference>
<name>A0A290MZ26_CAUVI</name>
<dbReference type="Proteomes" id="UP000217311">
    <property type="component" value="Chromosome"/>
</dbReference>
<dbReference type="InterPro" id="IPR051466">
    <property type="entry name" value="D-amino_acid_metab_enzyme"/>
</dbReference>
<dbReference type="InterPro" id="IPR001608">
    <property type="entry name" value="Ala_racemase_N"/>
</dbReference>
<dbReference type="RefSeq" id="WP_096053599.1">
    <property type="nucleotide sequence ID" value="NZ_CP023315.3"/>
</dbReference>
<evidence type="ECO:0000256" key="1">
    <source>
        <dbReference type="ARBA" id="ARBA00005323"/>
    </source>
</evidence>
<comment type="similarity">
    <text evidence="1">Belongs to the DSD1 family.</text>
</comment>
<dbReference type="Pfam" id="PF14031">
    <property type="entry name" value="D-ser_dehydrat"/>
    <property type="match status" value="1"/>
</dbReference>
<gene>
    <name evidence="4" type="ORF">CA606_18960</name>
</gene>
<dbReference type="InterPro" id="IPR042208">
    <property type="entry name" value="D-ser_dehydrat-like_sf"/>
</dbReference>
<dbReference type="Pfam" id="PF01168">
    <property type="entry name" value="Ala_racemase_N"/>
    <property type="match status" value="1"/>
</dbReference>
<evidence type="ECO:0000256" key="2">
    <source>
        <dbReference type="ARBA" id="ARBA00023239"/>
    </source>
</evidence>
<sequence length="403" mass="41847">MEGDNMNFPSAEHLPQTPLLVIDRAALERNLARMQALCDAAGVRLRAHGKTHKCSTLGRLIIERGAVGLCCQTIGEAEAYVAGGIHDVLVTAPSPPWGAARLAALAKTGARIGAVADDEGQIDRLSDAAVAAGVTLDLVVDLDLGTHRAGAYPKDALRLARAADAAPGLRFAGLQAYLGHLQHMDDIALRRSADETAFATLKALVAELTAAGLPPPVVTGGGTGTHAYDLASGVYTELQAGSYAVMDVEYDACGAPDGAAWGFEPAMVVAATVVSANHKSHVTVDAGFKAVAMDGPPARVVSGAAPGALWRAMGDEHGMIAHPSLIDVLKAGGRDPLGFDKAVAAADADPARAWPADAPKVGDLVWLQPGHCDPTINLYDALHVWDGTTLERWVVDGRRVSTR</sequence>
<dbReference type="PANTHER" id="PTHR28004:SF2">
    <property type="entry name" value="D-SERINE DEHYDRATASE"/>
    <property type="match status" value="1"/>
</dbReference>
<dbReference type="GO" id="GO:0008721">
    <property type="term" value="F:D-serine ammonia-lyase activity"/>
    <property type="evidence" value="ECO:0007669"/>
    <property type="project" value="TreeGrafter"/>
</dbReference>
<dbReference type="Gene3D" id="3.20.20.10">
    <property type="entry name" value="Alanine racemase"/>
    <property type="match status" value="1"/>
</dbReference>
<evidence type="ECO:0000313" key="4">
    <source>
        <dbReference type="EMBL" id="ATC34249.1"/>
    </source>
</evidence>
<dbReference type="GO" id="GO:0036088">
    <property type="term" value="P:D-serine catabolic process"/>
    <property type="evidence" value="ECO:0007669"/>
    <property type="project" value="TreeGrafter"/>
</dbReference>
<dbReference type="EMBL" id="CP023315">
    <property type="protein sequence ID" value="ATC34249.1"/>
    <property type="molecule type" value="Genomic_DNA"/>
</dbReference>
<evidence type="ECO:0000259" key="3">
    <source>
        <dbReference type="SMART" id="SM01119"/>
    </source>
</evidence>
<feature type="domain" description="D-serine dehydratase-like" evidence="3">
    <location>
        <begin position="266"/>
        <end position="386"/>
    </location>
</feature>
<keyword evidence="2" id="KW-0456">Lyase</keyword>
<protein>
    <submittedName>
        <fullName evidence="4">Threonine aldolase</fullName>
    </submittedName>
</protein>